<dbReference type="InterPro" id="IPR047641">
    <property type="entry name" value="ABC_transpr_MalK/UgpC-like"/>
</dbReference>
<keyword evidence="3" id="KW-0067">ATP-binding</keyword>
<dbReference type="InterPro" id="IPR008995">
    <property type="entry name" value="Mo/tungstate-bd_C_term_dom"/>
</dbReference>
<dbReference type="InterPro" id="IPR003439">
    <property type="entry name" value="ABC_transporter-like_ATP-bd"/>
</dbReference>
<proteinExistence type="inferred from homology"/>
<dbReference type="Gene3D" id="2.40.50.140">
    <property type="entry name" value="Nucleic acid-binding proteins"/>
    <property type="match status" value="1"/>
</dbReference>
<dbReference type="PANTHER" id="PTHR43875">
    <property type="entry name" value="MALTODEXTRIN IMPORT ATP-BINDING PROTEIN MSMX"/>
    <property type="match status" value="1"/>
</dbReference>
<dbReference type="Pfam" id="PF00005">
    <property type="entry name" value="ABC_tran"/>
    <property type="match status" value="1"/>
</dbReference>
<evidence type="ECO:0000256" key="1">
    <source>
        <dbReference type="ARBA" id="ARBA00005417"/>
    </source>
</evidence>
<dbReference type="Gene3D" id="2.40.50.100">
    <property type="match status" value="1"/>
</dbReference>
<accession>A0A1Y5TUM8</accession>
<dbReference type="InterPro" id="IPR012340">
    <property type="entry name" value="NA-bd_OB-fold"/>
</dbReference>
<dbReference type="PROSITE" id="PS50893">
    <property type="entry name" value="ABC_TRANSPORTER_2"/>
    <property type="match status" value="1"/>
</dbReference>
<organism evidence="3 4">
    <name type="scientific">Roseisalinus antarcticus</name>
    <dbReference type="NCBI Taxonomy" id="254357"/>
    <lineage>
        <taxon>Bacteria</taxon>
        <taxon>Pseudomonadati</taxon>
        <taxon>Pseudomonadota</taxon>
        <taxon>Alphaproteobacteria</taxon>
        <taxon>Rhodobacterales</taxon>
        <taxon>Roseobacteraceae</taxon>
        <taxon>Roseisalinus</taxon>
    </lineage>
</organism>
<name>A0A1Y5TUM8_9RHOB</name>
<keyword evidence="3" id="KW-0547">Nucleotide-binding</keyword>
<gene>
    <name evidence="3" type="primary">malK_9</name>
    <name evidence="3" type="ORF">ROA7023_03691</name>
</gene>
<evidence type="ECO:0000259" key="2">
    <source>
        <dbReference type="PROSITE" id="PS50893"/>
    </source>
</evidence>
<keyword evidence="4" id="KW-1185">Reference proteome</keyword>
<dbReference type="EMBL" id="FWFZ01000028">
    <property type="protein sequence ID" value="SLN73424.1"/>
    <property type="molecule type" value="Genomic_DNA"/>
</dbReference>
<evidence type="ECO:0000313" key="4">
    <source>
        <dbReference type="Proteomes" id="UP000193900"/>
    </source>
</evidence>
<dbReference type="EC" id="3.6.3.19" evidence="3"/>
<comment type="similarity">
    <text evidence="1">Belongs to the ABC transporter superfamily.</text>
</comment>
<protein>
    <submittedName>
        <fullName evidence="3">Maltose/maltodextrin import ATP-binding protein MalK</fullName>
        <ecNumber evidence="3">3.6.3.19</ecNumber>
    </submittedName>
</protein>
<dbReference type="SUPFAM" id="SSF50331">
    <property type="entry name" value="MOP-like"/>
    <property type="match status" value="1"/>
</dbReference>
<evidence type="ECO:0000313" key="3">
    <source>
        <dbReference type="EMBL" id="SLN73424.1"/>
    </source>
</evidence>
<dbReference type="GO" id="GO:0016887">
    <property type="term" value="F:ATP hydrolysis activity"/>
    <property type="evidence" value="ECO:0007669"/>
    <property type="project" value="InterPro"/>
</dbReference>
<feature type="domain" description="ABC transporter" evidence="2">
    <location>
        <begin position="1"/>
        <end position="156"/>
    </location>
</feature>
<dbReference type="PANTHER" id="PTHR43875:SF3">
    <property type="entry name" value="MALTOSE_MALTODEXTRIN IMPORT ATP-BINDING PROTEIN MALK"/>
    <property type="match status" value="1"/>
</dbReference>
<dbReference type="GO" id="GO:0005524">
    <property type="term" value="F:ATP binding"/>
    <property type="evidence" value="ECO:0007669"/>
    <property type="project" value="UniProtKB-KW"/>
</dbReference>
<dbReference type="GO" id="GO:1990060">
    <property type="term" value="C:maltose transport complex"/>
    <property type="evidence" value="ECO:0007669"/>
    <property type="project" value="TreeGrafter"/>
</dbReference>
<dbReference type="Pfam" id="PF08402">
    <property type="entry name" value="TOBE_2"/>
    <property type="match status" value="1"/>
</dbReference>
<dbReference type="InterPro" id="IPR027417">
    <property type="entry name" value="P-loop_NTPase"/>
</dbReference>
<keyword evidence="3" id="KW-0378">Hydrolase</keyword>
<dbReference type="GO" id="GO:0015423">
    <property type="term" value="F:ABC-type maltose transporter activity"/>
    <property type="evidence" value="ECO:0007669"/>
    <property type="project" value="TreeGrafter"/>
</dbReference>
<dbReference type="Gene3D" id="3.40.50.300">
    <property type="entry name" value="P-loop containing nucleotide triphosphate hydrolases"/>
    <property type="match status" value="1"/>
</dbReference>
<sequence>MVFQSFALYPHLTVRKNMGFGLSLARMPKAQIAAEVDKVAAVLQLEPLLDRRPKALSGGQRLRVAIGRAIERDPGVFLFDEPLSNLDAALRSQMRLQITDLHARLGANVIYATHDQVEAMTMADKIVVLNAGRIEQVGTPMEVYERPATPFVADFIGSPKMNLFEGEVVRTVGREVYGIRPEHLNVSDDSGTRDGIVRHVERLGADTILLVDVASLGAVLARIDGHRTYAPGATVHRTPDAGRRTRVSLSGLNDSGGEVGTSRCSSTVHQPYSRWRPEPLLSSGHSEKTRVDIRGYAAGISSRFCAMNSTGGMFPRPAWGRW</sequence>
<reference evidence="3 4" key="1">
    <citation type="submission" date="2017-03" db="EMBL/GenBank/DDBJ databases">
        <authorList>
            <person name="Afonso C.L."/>
            <person name="Miller P.J."/>
            <person name="Scott M.A."/>
            <person name="Spackman E."/>
            <person name="Goraichik I."/>
            <person name="Dimitrov K.M."/>
            <person name="Suarez D.L."/>
            <person name="Swayne D.E."/>
        </authorList>
    </citation>
    <scope>NUCLEOTIDE SEQUENCE [LARGE SCALE GENOMIC DNA]</scope>
    <source>
        <strain evidence="3 4">CECT 7023</strain>
    </source>
</reference>
<dbReference type="GO" id="GO:0055052">
    <property type="term" value="C:ATP-binding cassette (ABC) transporter complex, substrate-binding subunit-containing"/>
    <property type="evidence" value="ECO:0007669"/>
    <property type="project" value="TreeGrafter"/>
</dbReference>
<dbReference type="InterPro" id="IPR013611">
    <property type="entry name" value="Transp-assoc_OB_typ2"/>
</dbReference>
<dbReference type="SUPFAM" id="SSF52540">
    <property type="entry name" value="P-loop containing nucleoside triphosphate hydrolases"/>
    <property type="match status" value="1"/>
</dbReference>
<dbReference type="AlphaFoldDB" id="A0A1Y5TUM8"/>
<dbReference type="Proteomes" id="UP000193900">
    <property type="component" value="Unassembled WGS sequence"/>
</dbReference>